<keyword evidence="3" id="KW-1185">Reference proteome</keyword>
<evidence type="ECO:0000313" key="2">
    <source>
        <dbReference type="EMBL" id="CAA7406455.1"/>
    </source>
</evidence>
<feature type="region of interest" description="Disordered" evidence="1">
    <location>
        <begin position="1"/>
        <end position="51"/>
    </location>
</feature>
<feature type="compositionally biased region" description="Basic residues" evidence="1">
    <location>
        <begin position="106"/>
        <end position="116"/>
    </location>
</feature>
<name>A0A7I8LB19_SPIIN</name>
<dbReference type="OrthoDB" id="10659105at2759"/>
<organism evidence="2 3">
    <name type="scientific">Spirodela intermedia</name>
    <name type="common">Intermediate duckweed</name>
    <dbReference type="NCBI Taxonomy" id="51605"/>
    <lineage>
        <taxon>Eukaryota</taxon>
        <taxon>Viridiplantae</taxon>
        <taxon>Streptophyta</taxon>
        <taxon>Embryophyta</taxon>
        <taxon>Tracheophyta</taxon>
        <taxon>Spermatophyta</taxon>
        <taxon>Magnoliopsida</taxon>
        <taxon>Liliopsida</taxon>
        <taxon>Araceae</taxon>
        <taxon>Lemnoideae</taxon>
        <taxon>Spirodela</taxon>
    </lineage>
</organism>
<proteinExistence type="predicted"/>
<evidence type="ECO:0000256" key="1">
    <source>
        <dbReference type="SAM" id="MobiDB-lite"/>
    </source>
</evidence>
<feature type="compositionally biased region" description="Polar residues" evidence="1">
    <location>
        <begin position="19"/>
        <end position="29"/>
    </location>
</feature>
<protein>
    <submittedName>
        <fullName evidence="2">Uncharacterized protein</fullName>
    </submittedName>
</protein>
<feature type="region of interest" description="Disordered" evidence="1">
    <location>
        <begin position="106"/>
        <end position="128"/>
    </location>
</feature>
<evidence type="ECO:0000313" key="3">
    <source>
        <dbReference type="Proteomes" id="UP000663760"/>
    </source>
</evidence>
<dbReference type="EMBL" id="LR746276">
    <property type="protein sequence ID" value="CAA7406455.1"/>
    <property type="molecule type" value="Genomic_DNA"/>
</dbReference>
<accession>A0A7I8LB19</accession>
<dbReference type="AlphaFoldDB" id="A0A7I8LB19"/>
<sequence>MAPTPPIAGPPYAAFPHPKSTSPKSARVTSETRKDRTTVKWGRPRSTSRSASERIGFDVSFPAVAPPLALMMQIIRTSSSGDGRSAAVRHRHRQAVTISNRDRWRRCGGRRARRAASSRGPKKTDRWTCSEKGTMTPCHLPDGVHKLHQSRRVCHRVVEQDGDGEPAAEQTGHLEKQHVAELFQADVGVGLPEQDTLSGAVHAELPAGPLPEPAGERVVVDQCSRKAIPDGHGRVLADHAGVLPVELDHGDEESQALLVVDVGEPLDLARGGRCRADELRVAPSNGEDQ</sequence>
<dbReference type="Proteomes" id="UP000663760">
    <property type="component" value="Chromosome 13"/>
</dbReference>
<reference evidence="2" key="1">
    <citation type="submission" date="2020-02" db="EMBL/GenBank/DDBJ databases">
        <authorList>
            <person name="Scholz U."/>
            <person name="Mascher M."/>
            <person name="Fiebig A."/>
        </authorList>
    </citation>
    <scope>NUCLEOTIDE SEQUENCE</scope>
</reference>
<gene>
    <name evidence="2" type="ORF">SI8410_13017133</name>
</gene>